<dbReference type="SMART" id="SM00267">
    <property type="entry name" value="GGDEF"/>
    <property type="match status" value="1"/>
</dbReference>
<comment type="caution">
    <text evidence="5">The sequence shown here is derived from an EMBL/GenBank/DDBJ whole genome shotgun (WGS) entry which is preliminary data.</text>
</comment>
<feature type="transmembrane region" description="Helical" evidence="3">
    <location>
        <begin position="118"/>
        <end position="139"/>
    </location>
</feature>
<keyword evidence="3" id="KW-0812">Transmembrane</keyword>
<dbReference type="InterPro" id="IPR000160">
    <property type="entry name" value="GGDEF_dom"/>
</dbReference>
<name>A0A5C6U5P6_9SPHN</name>
<dbReference type="InterPro" id="IPR043128">
    <property type="entry name" value="Rev_trsase/Diguanyl_cyclase"/>
</dbReference>
<keyword evidence="3" id="KW-0472">Membrane</keyword>
<feature type="transmembrane region" description="Helical" evidence="3">
    <location>
        <begin position="6"/>
        <end position="26"/>
    </location>
</feature>
<evidence type="ECO:0000256" key="1">
    <source>
        <dbReference type="ARBA" id="ARBA00012528"/>
    </source>
</evidence>
<dbReference type="NCBIfam" id="TIGR00254">
    <property type="entry name" value="GGDEF"/>
    <property type="match status" value="1"/>
</dbReference>
<dbReference type="Proteomes" id="UP000321129">
    <property type="component" value="Unassembled WGS sequence"/>
</dbReference>
<evidence type="ECO:0000256" key="2">
    <source>
        <dbReference type="ARBA" id="ARBA00034247"/>
    </source>
</evidence>
<feature type="transmembrane region" description="Helical" evidence="3">
    <location>
        <begin position="183"/>
        <end position="208"/>
    </location>
</feature>
<dbReference type="PANTHER" id="PTHR45138">
    <property type="entry name" value="REGULATORY COMPONENTS OF SENSORY TRANSDUCTION SYSTEM"/>
    <property type="match status" value="1"/>
</dbReference>
<dbReference type="SUPFAM" id="SSF55073">
    <property type="entry name" value="Nucleotide cyclase"/>
    <property type="match status" value="1"/>
</dbReference>
<evidence type="ECO:0000313" key="5">
    <source>
        <dbReference type="EMBL" id="TXC68157.1"/>
    </source>
</evidence>
<dbReference type="InterPro" id="IPR050469">
    <property type="entry name" value="Diguanylate_Cyclase"/>
</dbReference>
<dbReference type="AlphaFoldDB" id="A0A5C6U5P6"/>
<reference evidence="5 6" key="1">
    <citation type="submission" date="2019-08" db="EMBL/GenBank/DDBJ databases">
        <title>Sphingorhabdus soil sp. nov., isolated from arctic soil.</title>
        <authorList>
            <person name="Liu Y."/>
        </authorList>
    </citation>
    <scope>NUCLEOTIDE SEQUENCE [LARGE SCALE GENOMIC DNA]</scope>
    <source>
        <strain evidence="5 6">D-2Q-5-6</strain>
    </source>
</reference>
<dbReference type="EMBL" id="VOPY01000003">
    <property type="protein sequence ID" value="TXC68157.1"/>
    <property type="molecule type" value="Genomic_DNA"/>
</dbReference>
<comment type="catalytic activity">
    <reaction evidence="2">
        <text>2 GTP = 3',3'-c-di-GMP + 2 diphosphate</text>
        <dbReference type="Rhea" id="RHEA:24898"/>
        <dbReference type="ChEBI" id="CHEBI:33019"/>
        <dbReference type="ChEBI" id="CHEBI:37565"/>
        <dbReference type="ChEBI" id="CHEBI:58805"/>
        <dbReference type="EC" id="2.7.7.65"/>
    </reaction>
</comment>
<sequence>MMLGVSAILWLIPAFSVLFGVTFATIAMAYKSEVAPRWATAGVVALAVAISADLAKPDSTELSLWVAGVGHWVAAGCMLQAMLVRHERSLPRIYLISIFALLVPIHLWSIWIGDVPPVRILAVNSGAFAIFALALVVCLRGPIDAFDKIMRSIIVVVLLLYPFRMAVYFWFPPEATPGGQLVSQYMLLIFTMVGILGVAFSMALLLAIGTDIVQRHRLDSEIDALTGIRNRRALNRQLTDANSVGGYGAVLVVDLDHFKRINDHHGHDVGDKILIAAARELDAKLSRFGTVTRMGGEEFAVLLTNENVAAGPALALSARQAIASVRLPDPHDQIEVTASVGLAFREIDQPLSDTLRAADLAMYHAKAAGRNCAFEVERRHGLLELRAVA</sequence>
<dbReference type="EC" id="2.7.7.65" evidence="1"/>
<evidence type="ECO:0000256" key="3">
    <source>
        <dbReference type="SAM" id="Phobius"/>
    </source>
</evidence>
<feature type="transmembrane region" description="Helical" evidence="3">
    <location>
        <begin position="93"/>
        <end position="112"/>
    </location>
</feature>
<keyword evidence="3" id="KW-1133">Transmembrane helix</keyword>
<dbReference type="PANTHER" id="PTHR45138:SF9">
    <property type="entry name" value="DIGUANYLATE CYCLASE DGCM-RELATED"/>
    <property type="match status" value="1"/>
</dbReference>
<feature type="transmembrane region" description="Helical" evidence="3">
    <location>
        <begin position="62"/>
        <end position="81"/>
    </location>
</feature>
<evidence type="ECO:0000259" key="4">
    <source>
        <dbReference type="PROSITE" id="PS50887"/>
    </source>
</evidence>
<gene>
    <name evidence="5" type="ORF">FSZ31_10680</name>
</gene>
<feature type="transmembrane region" description="Helical" evidence="3">
    <location>
        <begin position="151"/>
        <end position="171"/>
    </location>
</feature>
<accession>A0A5C6U5P6</accession>
<proteinExistence type="predicted"/>
<dbReference type="Gene3D" id="3.30.70.270">
    <property type="match status" value="1"/>
</dbReference>
<dbReference type="PROSITE" id="PS50887">
    <property type="entry name" value="GGDEF"/>
    <property type="match status" value="1"/>
</dbReference>
<evidence type="ECO:0000313" key="6">
    <source>
        <dbReference type="Proteomes" id="UP000321129"/>
    </source>
</evidence>
<dbReference type="Pfam" id="PF00990">
    <property type="entry name" value="GGDEF"/>
    <property type="match status" value="1"/>
</dbReference>
<keyword evidence="6" id="KW-1185">Reference proteome</keyword>
<dbReference type="CDD" id="cd01949">
    <property type="entry name" value="GGDEF"/>
    <property type="match status" value="1"/>
</dbReference>
<dbReference type="InterPro" id="IPR029787">
    <property type="entry name" value="Nucleotide_cyclase"/>
</dbReference>
<feature type="domain" description="GGDEF" evidence="4">
    <location>
        <begin position="246"/>
        <end position="378"/>
    </location>
</feature>
<organism evidence="5 6">
    <name type="scientific">Flavisphingopyxis soli</name>
    <dbReference type="NCBI Taxonomy" id="2601267"/>
    <lineage>
        <taxon>Bacteria</taxon>
        <taxon>Pseudomonadati</taxon>
        <taxon>Pseudomonadota</taxon>
        <taxon>Alphaproteobacteria</taxon>
        <taxon>Sphingomonadales</taxon>
        <taxon>Sphingopyxidaceae</taxon>
        <taxon>Flavisphingopyxis</taxon>
    </lineage>
</organism>
<dbReference type="GO" id="GO:0052621">
    <property type="term" value="F:diguanylate cyclase activity"/>
    <property type="evidence" value="ECO:0007669"/>
    <property type="project" value="UniProtKB-EC"/>
</dbReference>
<protein>
    <recommendedName>
        <fullName evidence="1">diguanylate cyclase</fullName>
        <ecNumber evidence="1">2.7.7.65</ecNumber>
    </recommendedName>
</protein>